<dbReference type="SUPFAM" id="SSF53474">
    <property type="entry name" value="alpha/beta-Hydrolases"/>
    <property type="match status" value="1"/>
</dbReference>
<dbReference type="SUPFAM" id="SSF69322">
    <property type="entry name" value="Tricorn protease domain 2"/>
    <property type="match status" value="1"/>
</dbReference>
<protein>
    <submittedName>
        <fullName evidence="2">S9 family peptidase</fullName>
    </submittedName>
</protein>
<gene>
    <name evidence="2" type="ORF">HKD21_09450</name>
</gene>
<comment type="caution">
    <text evidence="2">The sequence shown here is derived from an EMBL/GenBank/DDBJ whole genome shotgun (WGS) entry which is preliminary data.</text>
</comment>
<evidence type="ECO:0000313" key="3">
    <source>
        <dbReference type="Proteomes" id="UP000630952"/>
    </source>
</evidence>
<dbReference type="InterPro" id="IPR029058">
    <property type="entry name" value="AB_hydrolase_fold"/>
</dbReference>
<organism evidence="2 3">
    <name type="scientific">Gluconobacter cerevisiae</name>
    <dbReference type="NCBI Taxonomy" id="1379734"/>
    <lineage>
        <taxon>Bacteria</taxon>
        <taxon>Pseudomonadati</taxon>
        <taxon>Pseudomonadota</taxon>
        <taxon>Alphaproteobacteria</taxon>
        <taxon>Acetobacterales</taxon>
        <taxon>Acetobacteraceae</taxon>
        <taxon>Gluconobacter</taxon>
    </lineage>
</organism>
<sequence>MTPPSPASSAALSGHWPSWVTPELVAGRTLSFSELRTAGEWIFWLESRPDEQGRSVITARDPEGHIHDLIPPEYSVGTRVHEYGGGAWDVRLKDNAKDNAPQVVFSDRKRGGVWFSDGTTATQWATAGESPEHRYADLTFDPAVDAVFCVRESHGDGVPVATLVHVQADGRETVLVEGADFYAAPRPSPDGNFLAWFSWNDPAMPWTATTLSVAPFDRTTCTLGPVTDLTGPEPCSIIEPCWSADGMLYATYDASGRWTPIRFSHDETGWHSHSLDGANAEIGLPHWVFGQRSMAPLPENRLLALGIRHGLNHVLLEDNDLWTELALGTPVNVPEPLGNGQFAWIDAPADAPAAIAFGRPGKGCDRFRISVTLPHGVTKADIATPTPLTFPTANGAEAHALAHALFYAPASSTSALQHGEKPPLVVMAHGGPTGRANPSFAFKVQWWTSRGFAVLDVNYRGSTGFGRAYREALDGQWGVADIEDCLAGVQAVLDRGLADPARCVIRGSSAGGLTVLGALAQSDLFAAGTSLYGVTDLRALAEETHKFEARYLDGLIGPYPEDEAVYLKRSPITQAEGITVPVLFLHGGADKVVPLSQAESMRTKLEHSALHVYPEEAHGFRARETIEDALQRELAFYQQVFNA</sequence>
<dbReference type="Gene3D" id="3.40.50.1820">
    <property type="entry name" value="alpha/beta hydrolase"/>
    <property type="match status" value="1"/>
</dbReference>
<reference evidence="3" key="1">
    <citation type="submission" date="2020-04" db="EMBL/GenBank/DDBJ databases">
        <title>Description of novel Gluconacetobacter.</title>
        <authorList>
            <person name="Sombolestani A."/>
        </authorList>
    </citation>
    <scope>NUCLEOTIDE SEQUENCE [LARGE SCALE GENOMIC DNA]</scope>
    <source>
        <strain evidence="3">LMG 27748</strain>
    </source>
</reference>
<name>A0ABR9YEX1_9PROT</name>
<accession>A0ABR9YEX1</accession>
<reference evidence="2 3" key="2">
    <citation type="submission" date="2020-11" db="EMBL/GenBank/DDBJ databases">
        <title>Description of novel Gluconobacter species.</title>
        <authorList>
            <person name="Cleenwerck I."/>
            <person name="Cnockaert M."/>
            <person name="Borremans W."/>
            <person name="Wieme A.D."/>
            <person name="De Vuyst L."/>
            <person name="Vandamme P."/>
        </authorList>
    </citation>
    <scope>NUCLEOTIDE SEQUENCE [LARGE SCALE GENOMIC DNA]</scope>
    <source>
        <strain evidence="2 3">LMG 27748</strain>
    </source>
</reference>
<dbReference type="PANTHER" id="PTHR43056">
    <property type="entry name" value="PEPTIDASE S9 PROLYL OLIGOPEPTIDASE"/>
    <property type="match status" value="1"/>
</dbReference>
<dbReference type="Proteomes" id="UP000630952">
    <property type="component" value="Unassembled WGS sequence"/>
</dbReference>
<evidence type="ECO:0000259" key="1">
    <source>
        <dbReference type="Pfam" id="PF00326"/>
    </source>
</evidence>
<evidence type="ECO:0000313" key="2">
    <source>
        <dbReference type="EMBL" id="MBF0877072.1"/>
    </source>
</evidence>
<dbReference type="InterPro" id="IPR050585">
    <property type="entry name" value="Xaa-Pro_dipeptidyl-ppase/CocE"/>
</dbReference>
<keyword evidence="3" id="KW-1185">Reference proteome</keyword>
<dbReference type="RefSeq" id="WP_194255452.1">
    <property type="nucleotide sequence ID" value="NZ_JABCQO010000007.1"/>
</dbReference>
<dbReference type="EMBL" id="JABCQO010000007">
    <property type="protein sequence ID" value="MBF0877072.1"/>
    <property type="molecule type" value="Genomic_DNA"/>
</dbReference>
<dbReference type="InterPro" id="IPR001375">
    <property type="entry name" value="Peptidase_S9_cat"/>
</dbReference>
<dbReference type="Pfam" id="PF00326">
    <property type="entry name" value="Peptidase_S9"/>
    <property type="match status" value="1"/>
</dbReference>
<dbReference type="PANTHER" id="PTHR43056:SF5">
    <property type="entry name" value="PEPTIDASE S9 PROLYL OLIGOPEPTIDASE CATALYTIC DOMAIN-CONTAINING PROTEIN"/>
    <property type="match status" value="1"/>
</dbReference>
<proteinExistence type="predicted"/>
<feature type="domain" description="Peptidase S9 prolyl oligopeptidase catalytic" evidence="1">
    <location>
        <begin position="438"/>
        <end position="642"/>
    </location>
</feature>